<dbReference type="SUPFAM" id="SSF53335">
    <property type="entry name" value="S-adenosyl-L-methionine-dependent methyltransferases"/>
    <property type="match status" value="1"/>
</dbReference>
<dbReference type="Gene3D" id="3.90.120.10">
    <property type="entry name" value="DNA Methylase, subunit A, domain 2"/>
    <property type="match status" value="1"/>
</dbReference>
<dbReference type="InterPro" id="IPR031303">
    <property type="entry name" value="C5_meth_CS"/>
</dbReference>
<evidence type="ECO:0000313" key="10">
    <source>
        <dbReference type="Proteomes" id="UP001499863"/>
    </source>
</evidence>
<comment type="catalytic activity">
    <reaction evidence="7">
        <text>a 2'-deoxycytidine in DNA + S-adenosyl-L-methionine = a 5-methyl-2'-deoxycytidine in DNA + S-adenosyl-L-homocysteine + H(+)</text>
        <dbReference type="Rhea" id="RHEA:13681"/>
        <dbReference type="Rhea" id="RHEA-COMP:11369"/>
        <dbReference type="Rhea" id="RHEA-COMP:11370"/>
        <dbReference type="ChEBI" id="CHEBI:15378"/>
        <dbReference type="ChEBI" id="CHEBI:57856"/>
        <dbReference type="ChEBI" id="CHEBI:59789"/>
        <dbReference type="ChEBI" id="CHEBI:85452"/>
        <dbReference type="ChEBI" id="CHEBI:85454"/>
        <dbReference type="EC" id="2.1.1.37"/>
    </reaction>
</comment>
<evidence type="ECO:0000256" key="6">
    <source>
        <dbReference type="RuleBase" id="RU000416"/>
    </source>
</evidence>
<dbReference type="GO" id="GO:0032259">
    <property type="term" value="P:methylation"/>
    <property type="evidence" value="ECO:0007669"/>
    <property type="project" value="UniProtKB-KW"/>
</dbReference>
<accession>A0ABN1Y4R1</accession>
<dbReference type="PROSITE" id="PS00094">
    <property type="entry name" value="C5_MTASE_1"/>
    <property type="match status" value="1"/>
</dbReference>
<comment type="caution">
    <text evidence="9">The sequence shown here is derived from an EMBL/GenBank/DDBJ whole genome shotgun (WGS) entry which is preliminary data.</text>
</comment>
<dbReference type="Proteomes" id="UP001499863">
    <property type="component" value="Unassembled WGS sequence"/>
</dbReference>
<dbReference type="InterPro" id="IPR001525">
    <property type="entry name" value="C5_MeTfrase"/>
</dbReference>
<sequence>MPIRDLDSTAHHDGPPRELTVVDLFSGAGGFTAGLTKRYRPADMDRSPFRSLAAVEFDPAAAATYAANFGGHVANEDITGWTPPEEALSADVIVGGPPCQGFSGLGKEDPDDPRNLLWKEYVRVVGLVRPKIFIIENVDRFMRSPQFEDLQRSLHDDRLGDYEIDHAVLNAADYGVPQARRRTIVIGTRKDVIAAHPSRRRLAHPEATHVRVADLTDRPLWRTVQEDVFDHVPKTVDGLDLPDRPVNEGGVPGPYRTTELHIGRTPTPLSLARYAAIPAGGNRKNLREKSTLIDGEEVPLSTASWDRHNNGSGDVMGRLYADRPSVTIRTEFYKPEKGRYLHPTADRPITHLEAALIQGFPEDFKWHGSKIQIARQIGNAVPVGLGAAIGRAIDEYLAECDPSEG</sequence>
<evidence type="ECO:0000256" key="4">
    <source>
        <dbReference type="ARBA" id="ARBA00022747"/>
    </source>
</evidence>
<dbReference type="InterPro" id="IPR018117">
    <property type="entry name" value="C5_DNA_meth_AS"/>
</dbReference>
<dbReference type="Gene3D" id="3.40.50.150">
    <property type="entry name" value="Vaccinia Virus protein VP39"/>
    <property type="match status" value="1"/>
</dbReference>
<dbReference type="PRINTS" id="PR00105">
    <property type="entry name" value="C5METTRFRASE"/>
</dbReference>
<evidence type="ECO:0000256" key="1">
    <source>
        <dbReference type="ARBA" id="ARBA00022603"/>
    </source>
</evidence>
<evidence type="ECO:0000313" key="9">
    <source>
        <dbReference type="EMBL" id="GAA1397921.1"/>
    </source>
</evidence>
<evidence type="ECO:0000256" key="2">
    <source>
        <dbReference type="ARBA" id="ARBA00022679"/>
    </source>
</evidence>
<dbReference type="Pfam" id="PF00145">
    <property type="entry name" value="DNA_methylase"/>
    <property type="match status" value="1"/>
</dbReference>
<evidence type="ECO:0000256" key="7">
    <source>
        <dbReference type="RuleBase" id="RU000417"/>
    </source>
</evidence>
<name>A0ABN1Y4R1_9ACTN</name>
<keyword evidence="2 5" id="KW-0808">Transferase</keyword>
<proteinExistence type="inferred from homology"/>
<dbReference type="EMBL" id="BAAAKJ010000196">
    <property type="protein sequence ID" value="GAA1397921.1"/>
    <property type="molecule type" value="Genomic_DNA"/>
</dbReference>
<dbReference type="PROSITE" id="PS51679">
    <property type="entry name" value="SAM_MT_C5"/>
    <property type="match status" value="1"/>
</dbReference>
<keyword evidence="1 5" id="KW-0489">Methyltransferase</keyword>
<dbReference type="GO" id="GO:0008168">
    <property type="term" value="F:methyltransferase activity"/>
    <property type="evidence" value="ECO:0007669"/>
    <property type="project" value="UniProtKB-KW"/>
</dbReference>
<dbReference type="InterPro" id="IPR050390">
    <property type="entry name" value="C5-Methyltransferase"/>
</dbReference>
<dbReference type="EC" id="2.1.1.37" evidence="7"/>
<organism evidence="9 10">
    <name type="scientific">Kitasatospora putterlickiae</name>
    <dbReference type="NCBI Taxonomy" id="221725"/>
    <lineage>
        <taxon>Bacteria</taxon>
        <taxon>Bacillati</taxon>
        <taxon>Actinomycetota</taxon>
        <taxon>Actinomycetes</taxon>
        <taxon>Kitasatosporales</taxon>
        <taxon>Streptomycetaceae</taxon>
        <taxon>Kitasatospora</taxon>
    </lineage>
</organism>
<evidence type="ECO:0000256" key="8">
    <source>
        <dbReference type="SAM" id="MobiDB-lite"/>
    </source>
</evidence>
<dbReference type="PANTHER" id="PTHR10629">
    <property type="entry name" value="CYTOSINE-SPECIFIC METHYLTRANSFERASE"/>
    <property type="match status" value="1"/>
</dbReference>
<keyword evidence="4" id="KW-0680">Restriction system</keyword>
<dbReference type="InterPro" id="IPR029063">
    <property type="entry name" value="SAM-dependent_MTases_sf"/>
</dbReference>
<dbReference type="NCBIfam" id="TIGR00675">
    <property type="entry name" value="dcm"/>
    <property type="match status" value="1"/>
</dbReference>
<keyword evidence="10" id="KW-1185">Reference proteome</keyword>
<gene>
    <name evidence="9" type="ORF">GCM10009639_35840</name>
</gene>
<protein>
    <recommendedName>
        <fullName evidence="7">Cytosine-specific methyltransferase</fullName>
        <ecNumber evidence="7">2.1.1.37</ecNumber>
    </recommendedName>
</protein>
<feature type="active site" evidence="5">
    <location>
        <position position="99"/>
    </location>
</feature>
<dbReference type="PANTHER" id="PTHR10629:SF52">
    <property type="entry name" value="DNA (CYTOSINE-5)-METHYLTRANSFERASE 1"/>
    <property type="match status" value="1"/>
</dbReference>
<evidence type="ECO:0000256" key="3">
    <source>
        <dbReference type="ARBA" id="ARBA00022691"/>
    </source>
</evidence>
<feature type="region of interest" description="Disordered" evidence="8">
    <location>
        <begin position="235"/>
        <end position="255"/>
    </location>
</feature>
<keyword evidence="3 5" id="KW-0949">S-adenosyl-L-methionine</keyword>
<comment type="similarity">
    <text evidence="5 6">Belongs to the class I-like SAM-binding methyltransferase superfamily. C5-methyltransferase family.</text>
</comment>
<evidence type="ECO:0000256" key="5">
    <source>
        <dbReference type="PROSITE-ProRule" id="PRU01016"/>
    </source>
</evidence>
<dbReference type="PROSITE" id="PS00095">
    <property type="entry name" value="C5_MTASE_2"/>
    <property type="match status" value="1"/>
</dbReference>
<reference evidence="9 10" key="1">
    <citation type="journal article" date="2019" name="Int. J. Syst. Evol. Microbiol.">
        <title>The Global Catalogue of Microorganisms (GCM) 10K type strain sequencing project: providing services to taxonomists for standard genome sequencing and annotation.</title>
        <authorList>
            <consortium name="The Broad Institute Genomics Platform"/>
            <consortium name="The Broad Institute Genome Sequencing Center for Infectious Disease"/>
            <person name="Wu L."/>
            <person name="Ma J."/>
        </authorList>
    </citation>
    <scope>NUCLEOTIDE SEQUENCE [LARGE SCALE GENOMIC DNA]</scope>
    <source>
        <strain evidence="9 10">JCM 12393</strain>
    </source>
</reference>